<feature type="region of interest" description="Disordered" evidence="2">
    <location>
        <begin position="548"/>
        <end position="688"/>
    </location>
</feature>
<sequence length="688" mass="74196">MSIRNTSGKFSLGSFGRKVSGIDRASSPTKDLGSNEDDHSPVRESHGAGLDGLGKKLKGSLAHNNLLPALGHKDLRALQDIISSEKGVLQMSERLAAETSKACSFLPPYGTQEGPDLQDILTQSSNLLSNLTTALNVFAGHQTEMRACLKRVREREEALMELKNRRKSTGAKAETAERKLAKMGPENKSLPHQTELLERLRSDMRQMDQDITTEETKIGDFKRQTLKEALSYKFGGLEELGEKMCIIGELGKLLLEEVPLEETPVGYGRAPYTGYEKTENAVREATKCLGTVQFHAASSNPKPPGLPEPGFAAPLRTPSIPHDEHSIAVANEYADYPANAPTSPESKGKQRETYSVDVAEPYDGIEQNPYASKTTNGQQHIYSEFGGTRQVMFQDSNNDHPSASELAIPPAPGPSGTEHGEEKGHDYEYEQQKQMDAEDAWKKLEAEEAAWKSQETAETLPNPHSPTETIPAAVPAPVAQESGDMYAPWQPLNLKKENNIESPTTTLHDAPTPVAPAPSFAPIPLGEPTNHAPVQTEVLSSSELIPPQTSWRAGASPTPGASDFHTPLSSPNPGLDNTGLNNGPVDKEAPREYFPSNMGTGGKISAAAFRKGTKPKTSMGPEDSPNTSAGSSVVSIGEVRRLPVPPHGPADIELPASPAPGTTKHEDGYEEGRVASPPPVYQSEECLR</sequence>
<dbReference type="InterPro" id="IPR027267">
    <property type="entry name" value="AH/BAR_dom_sf"/>
</dbReference>
<feature type="compositionally biased region" description="Polar residues" evidence="2">
    <location>
        <begin position="392"/>
        <end position="401"/>
    </location>
</feature>
<dbReference type="FunFam" id="1.20.1270.60:FF:000096">
    <property type="entry name" value="Unplaced genomic scaffold supercont2.2, whole genome shotgun sequence"/>
    <property type="match status" value="1"/>
</dbReference>
<dbReference type="GO" id="GO:0070941">
    <property type="term" value="P:eisosome assembly"/>
    <property type="evidence" value="ECO:0000318"/>
    <property type="project" value="GO_Central"/>
</dbReference>
<feature type="region of interest" description="Disordered" evidence="2">
    <location>
        <begin position="507"/>
        <end position="531"/>
    </location>
</feature>
<dbReference type="PaxDb" id="214684-Q5KE98"/>
<evidence type="ECO:0000313" key="4">
    <source>
        <dbReference type="Proteomes" id="UP000002149"/>
    </source>
</evidence>
<feature type="compositionally biased region" description="Basic and acidic residues" evidence="2">
    <location>
        <begin position="36"/>
        <end position="46"/>
    </location>
</feature>
<feature type="region of interest" description="Disordered" evidence="2">
    <location>
        <begin position="392"/>
        <end position="424"/>
    </location>
</feature>
<evidence type="ECO:0000313" key="3">
    <source>
        <dbReference type="EMBL" id="AAW44499.1"/>
    </source>
</evidence>
<dbReference type="AlphaFoldDB" id="Q5KE98"/>
<feature type="region of interest" description="Disordered" evidence="2">
    <location>
        <begin position="21"/>
        <end position="51"/>
    </location>
</feature>
<dbReference type="VEuPathDB" id="FungiDB:CNG01260"/>
<dbReference type="OMA" id="MCIIGEL"/>
<organism evidence="3 4">
    <name type="scientific">Cryptococcus deneoformans (strain JEC21 / ATCC MYA-565)</name>
    <name type="common">Cryptococcus neoformans var. neoformans serotype D</name>
    <dbReference type="NCBI Taxonomy" id="214684"/>
    <lineage>
        <taxon>Eukaryota</taxon>
        <taxon>Fungi</taxon>
        <taxon>Dikarya</taxon>
        <taxon>Basidiomycota</taxon>
        <taxon>Agaricomycotina</taxon>
        <taxon>Tremellomycetes</taxon>
        <taxon>Tremellales</taxon>
        <taxon>Cryptococcaceae</taxon>
        <taxon>Cryptococcus</taxon>
        <taxon>Cryptococcus neoformans species complex</taxon>
    </lineage>
</organism>
<dbReference type="Proteomes" id="UP000002149">
    <property type="component" value="Chromosome 7"/>
</dbReference>
<dbReference type="GO" id="GO:0005886">
    <property type="term" value="C:plasma membrane"/>
    <property type="evidence" value="ECO:0000318"/>
    <property type="project" value="GO_Central"/>
</dbReference>
<dbReference type="KEGG" id="cne:CNG01260"/>
<protein>
    <submittedName>
        <fullName evidence="3">Expressed protein</fullName>
    </submittedName>
</protein>
<feature type="compositionally biased region" description="Polar residues" evidence="2">
    <location>
        <begin position="624"/>
        <end position="634"/>
    </location>
</feature>
<dbReference type="Gene3D" id="1.20.1270.60">
    <property type="entry name" value="Arfaptin homology (AH) domain/BAR domain"/>
    <property type="match status" value="1"/>
</dbReference>
<dbReference type="PANTHER" id="PTHR31962:SF6">
    <property type="entry name" value="EISOSOME COMPONENT PIL1-DOMAIN-CONTAINING PROTEIN"/>
    <property type="match status" value="1"/>
</dbReference>
<dbReference type="InterPro" id="IPR028245">
    <property type="entry name" value="PIL1/LSP1"/>
</dbReference>
<gene>
    <name evidence="3" type="ordered locus">CNG01260</name>
</gene>
<dbReference type="EMBL" id="AE017347">
    <property type="protein sequence ID" value="AAW44499.1"/>
    <property type="molecule type" value="Genomic_DNA"/>
</dbReference>
<dbReference type="GeneID" id="3258540"/>
<evidence type="ECO:0000256" key="1">
    <source>
        <dbReference type="SAM" id="Coils"/>
    </source>
</evidence>
<feature type="region of interest" description="Disordered" evidence="2">
    <location>
        <begin position="447"/>
        <end position="470"/>
    </location>
</feature>
<dbReference type="eggNOG" id="ENOG502QQ1T">
    <property type="taxonomic scope" value="Eukaryota"/>
</dbReference>
<accession>Q5KE98</accession>
<keyword evidence="1" id="KW-0175">Coiled coil</keyword>
<evidence type="ECO:0000256" key="2">
    <source>
        <dbReference type="SAM" id="MobiDB-lite"/>
    </source>
</evidence>
<dbReference type="PANTHER" id="PTHR31962">
    <property type="entry name" value="SPHINGOLIPID LONG CHAIN BASE-RESPONSIVE PROTEIN PIL1"/>
    <property type="match status" value="1"/>
</dbReference>
<proteinExistence type="predicted"/>
<dbReference type="RefSeq" id="XP_571806.1">
    <property type="nucleotide sequence ID" value="XM_571806.1"/>
</dbReference>
<dbReference type="STRING" id="214684.Q5KE98"/>
<dbReference type="Pfam" id="PF13805">
    <property type="entry name" value="Pil1"/>
    <property type="match status" value="1"/>
</dbReference>
<dbReference type="HOGENOM" id="CLU_456352_0_0_1"/>
<reference evidence="3 4" key="1">
    <citation type="journal article" date="2005" name="Science">
        <title>The genome of the basidiomycetous yeast and human pathogen Cryptococcus neoformans.</title>
        <authorList>
            <person name="Loftus B.J."/>
            <person name="Fung E."/>
            <person name="Roncaglia P."/>
            <person name="Rowley D."/>
            <person name="Amedeo P."/>
            <person name="Bruno D."/>
            <person name="Vamathevan J."/>
            <person name="Miranda M."/>
            <person name="Anderson I.J."/>
            <person name="Fraser J.A."/>
            <person name="Allen J.E."/>
            <person name="Bosdet I.E."/>
            <person name="Brent M.R."/>
            <person name="Chiu R."/>
            <person name="Doering T.L."/>
            <person name="Donlin M.J."/>
            <person name="D'Souza C.A."/>
            <person name="Fox D.S."/>
            <person name="Grinberg V."/>
            <person name="Fu J."/>
            <person name="Fukushima M."/>
            <person name="Haas B.J."/>
            <person name="Huang J.C."/>
            <person name="Janbon G."/>
            <person name="Jones S.J."/>
            <person name="Koo H.L."/>
            <person name="Krzywinski M.I."/>
            <person name="Kwon-Chung J.K."/>
            <person name="Lengeler K.B."/>
            <person name="Maiti R."/>
            <person name="Marra M.A."/>
            <person name="Marra R.E."/>
            <person name="Mathewson C.A."/>
            <person name="Mitchell T.G."/>
            <person name="Pertea M."/>
            <person name="Riggs F.R."/>
            <person name="Salzberg S.L."/>
            <person name="Schein J.E."/>
            <person name="Shvartsbeyn A."/>
            <person name="Shin H."/>
            <person name="Shumway M."/>
            <person name="Specht C.A."/>
            <person name="Suh B.B."/>
            <person name="Tenney A."/>
            <person name="Utterback T.R."/>
            <person name="Wickes B.L."/>
            <person name="Wortman J.R."/>
            <person name="Wye N.H."/>
            <person name="Kronstad J.W."/>
            <person name="Lodge J.K."/>
            <person name="Heitman J."/>
            <person name="Davis R.W."/>
            <person name="Fraser C.M."/>
            <person name="Hyman R.W."/>
        </authorList>
    </citation>
    <scope>NUCLEOTIDE SEQUENCE [LARGE SCALE GENOMIC DNA]</scope>
    <source>
        <strain evidence="4">JEC21 / ATCC MYA-565</strain>
    </source>
</reference>
<keyword evidence="4" id="KW-1185">Reference proteome</keyword>
<dbReference type="OrthoDB" id="5599269at2759"/>
<dbReference type="InParanoid" id="Q5KE98"/>
<dbReference type="GO" id="GO:0036286">
    <property type="term" value="C:eisosome filament"/>
    <property type="evidence" value="ECO:0000318"/>
    <property type="project" value="GO_Central"/>
</dbReference>
<dbReference type="GO" id="GO:0008289">
    <property type="term" value="F:lipid binding"/>
    <property type="evidence" value="ECO:0000318"/>
    <property type="project" value="GO_Central"/>
</dbReference>
<feature type="compositionally biased region" description="Basic and acidic residues" evidence="2">
    <location>
        <begin position="663"/>
        <end position="673"/>
    </location>
</feature>
<feature type="coiled-coil region" evidence="1">
    <location>
        <begin position="145"/>
        <end position="217"/>
    </location>
</feature>
<dbReference type="GO" id="GO:0006897">
    <property type="term" value="P:endocytosis"/>
    <property type="evidence" value="ECO:0000318"/>
    <property type="project" value="GO_Central"/>
</dbReference>
<name>Q5KE98_CRYD1</name>